<feature type="region of interest" description="Disordered" evidence="6">
    <location>
        <begin position="354"/>
        <end position="373"/>
    </location>
</feature>
<keyword evidence="4 7" id="KW-1133">Transmembrane helix</keyword>
<sequence>MLVTPCASSASARVAPTRPPPRMMTSEFMCIPLQVAAHRANAPYGRRAGVVPGGGAVRKVTKVTPTHVFFETGGLRNRAMASRAQPGLLRETVKAGAVRGGALVAAIALFVATAVMVLALASYRASDAALNTASGGPVQNLAGPPGAWFADLALTLFGPAVALLLPIAPIVAARLWRDRPAGRWLAMLRNAAIGVALIAAALAFVSDASVLALPAGWGGVAGLSIAKAVEWGLSFIGQPGAERWAARGIGLIVGIAGIVIWAKSLDIDLGDRRFRLRRTRGDAIGADDDGDDLYDDAYDDGDEEPLQLARKVVEPRAIATPDPRPAPNIADRNLAPSAAKPKPKQQSLDLGHSYTLPQLDLLTPAPPAPKGTIDKASLERNARLLENCAPARS</sequence>
<name>A0A2A2JYL2_9BILA</name>
<organism evidence="9 10">
    <name type="scientific">Diploscapter pachys</name>
    <dbReference type="NCBI Taxonomy" id="2018661"/>
    <lineage>
        <taxon>Eukaryota</taxon>
        <taxon>Metazoa</taxon>
        <taxon>Ecdysozoa</taxon>
        <taxon>Nematoda</taxon>
        <taxon>Chromadorea</taxon>
        <taxon>Rhabditida</taxon>
        <taxon>Rhabditina</taxon>
        <taxon>Rhabditomorpha</taxon>
        <taxon>Rhabditoidea</taxon>
        <taxon>Rhabditidae</taxon>
        <taxon>Diploscapter</taxon>
    </lineage>
</organism>
<evidence type="ECO:0000313" key="9">
    <source>
        <dbReference type="EMBL" id="PAV66702.1"/>
    </source>
</evidence>
<evidence type="ECO:0000256" key="7">
    <source>
        <dbReference type="SAM" id="Phobius"/>
    </source>
</evidence>
<evidence type="ECO:0000256" key="1">
    <source>
        <dbReference type="ARBA" id="ARBA00004651"/>
    </source>
</evidence>
<evidence type="ECO:0000313" key="10">
    <source>
        <dbReference type="Proteomes" id="UP000218231"/>
    </source>
</evidence>
<dbReference type="AlphaFoldDB" id="A0A2A2JYL2"/>
<keyword evidence="3 7" id="KW-0812">Transmembrane</keyword>
<protein>
    <recommendedName>
        <fullName evidence="8">DNA translocase FtsK 4TM region domain-containing protein</fullName>
    </recommendedName>
</protein>
<dbReference type="GO" id="GO:0005886">
    <property type="term" value="C:plasma membrane"/>
    <property type="evidence" value="ECO:0007669"/>
    <property type="project" value="UniProtKB-SubCell"/>
</dbReference>
<evidence type="ECO:0000256" key="4">
    <source>
        <dbReference type="ARBA" id="ARBA00022989"/>
    </source>
</evidence>
<comment type="subcellular location">
    <subcellularLocation>
        <location evidence="1">Cell membrane</location>
        <topology evidence="1">Multi-pass membrane protein</topology>
    </subcellularLocation>
</comment>
<dbReference type="InterPro" id="IPR025199">
    <property type="entry name" value="FtsK_4TM"/>
</dbReference>
<dbReference type="Pfam" id="PF13491">
    <property type="entry name" value="FtsK_4TM"/>
    <property type="match status" value="1"/>
</dbReference>
<reference evidence="9 10" key="1">
    <citation type="journal article" date="2017" name="Curr. Biol.">
        <title>Genome architecture and evolution of a unichromosomal asexual nematode.</title>
        <authorList>
            <person name="Fradin H."/>
            <person name="Zegar C."/>
            <person name="Gutwein M."/>
            <person name="Lucas J."/>
            <person name="Kovtun M."/>
            <person name="Corcoran D."/>
            <person name="Baugh L.R."/>
            <person name="Kiontke K."/>
            <person name="Gunsalus K."/>
            <person name="Fitch D.H."/>
            <person name="Piano F."/>
        </authorList>
    </citation>
    <scope>NUCLEOTIDE SEQUENCE [LARGE SCALE GENOMIC DNA]</scope>
    <source>
        <strain evidence="9">PF1309</strain>
    </source>
</reference>
<feature type="transmembrane region" description="Helical" evidence="7">
    <location>
        <begin position="184"/>
        <end position="205"/>
    </location>
</feature>
<feature type="domain" description="DNA translocase FtsK 4TM region" evidence="8">
    <location>
        <begin position="105"/>
        <end position="238"/>
    </location>
</feature>
<dbReference type="Proteomes" id="UP000218231">
    <property type="component" value="Unassembled WGS sequence"/>
</dbReference>
<accession>A0A2A2JYL2</accession>
<evidence type="ECO:0000256" key="2">
    <source>
        <dbReference type="ARBA" id="ARBA00022475"/>
    </source>
</evidence>
<keyword evidence="10" id="KW-1185">Reference proteome</keyword>
<feature type="transmembrane region" description="Helical" evidence="7">
    <location>
        <begin position="102"/>
        <end position="126"/>
    </location>
</feature>
<keyword evidence="5 7" id="KW-0472">Membrane</keyword>
<comment type="caution">
    <text evidence="9">The sequence shown here is derived from an EMBL/GenBank/DDBJ whole genome shotgun (WGS) entry which is preliminary data.</text>
</comment>
<gene>
    <name evidence="9" type="ORF">WR25_00329</name>
</gene>
<feature type="transmembrane region" description="Helical" evidence="7">
    <location>
        <begin position="244"/>
        <end position="265"/>
    </location>
</feature>
<proteinExistence type="predicted"/>
<evidence type="ECO:0000256" key="3">
    <source>
        <dbReference type="ARBA" id="ARBA00022692"/>
    </source>
</evidence>
<feature type="region of interest" description="Disordered" evidence="6">
    <location>
        <begin position="316"/>
        <end position="349"/>
    </location>
</feature>
<dbReference type="EMBL" id="LIAE01010048">
    <property type="protein sequence ID" value="PAV66702.1"/>
    <property type="molecule type" value="Genomic_DNA"/>
</dbReference>
<evidence type="ECO:0000256" key="6">
    <source>
        <dbReference type="SAM" id="MobiDB-lite"/>
    </source>
</evidence>
<feature type="transmembrane region" description="Helical" evidence="7">
    <location>
        <begin position="146"/>
        <end position="172"/>
    </location>
</feature>
<evidence type="ECO:0000259" key="8">
    <source>
        <dbReference type="Pfam" id="PF13491"/>
    </source>
</evidence>
<evidence type="ECO:0000256" key="5">
    <source>
        <dbReference type="ARBA" id="ARBA00023136"/>
    </source>
</evidence>
<keyword evidence="2" id="KW-1003">Cell membrane</keyword>